<dbReference type="GO" id="GO:0005886">
    <property type="term" value="C:plasma membrane"/>
    <property type="evidence" value="ECO:0007669"/>
    <property type="project" value="UniProtKB-SubCell"/>
</dbReference>
<sequence length="166" mass="18478">MARRSKVGGGGKESEADLTPLIDVCFQLITFFVMLMTLAKDEAAQKIKLPVAASAQVLTDDQIPDSINVNVDSRGHLLGWGLDLDLSKSDAKGWTEFGKLIRKEGLLQKESQKARGVDWKKEGLSTTVIVRVDREVEYEIFRRVMDMCRAAGFSKFQLKAAEEEEA</sequence>
<evidence type="ECO:0000313" key="9">
    <source>
        <dbReference type="Proteomes" id="UP000317093"/>
    </source>
</evidence>
<accession>A0A518AY51</accession>
<keyword evidence="9" id="KW-1185">Reference proteome</keyword>
<keyword evidence="4 7" id="KW-0812">Transmembrane</keyword>
<dbReference type="OrthoDB" id="284492at2"/>
<dbReference type="EMBL" id="CP036279">
    <property type="protein sequence ID" value="QDU59659.1"/>
    <property type="molecule type" value="Genomic_DNA"/>
</dbReference>
<evidence type="ECO:0000256" key="4">
    <source>
        <dbReference type="ARBA" id="ARBA00022692"/>
    </source>
</evidence>
<evidence type="ECO:0000256" key="3">
    <source>
        <dbReference type="ARBA" id="ARBA00022475"/>
    </source>
</evidence>
<dbReference type="GO" id="GO:0015031">
    <property type="term" value="P:protein transport"/>
    <property type="evidence" value="ECO:0007669"/>
    <property type="project" value="UniProtKB-KW"/>
</dbReference>
<dbReference type="Gene3D" id="3.30.420.270">
    <property type="match status" value="1"/>
</dbReference>
<dbReference type="Proteomes" id="UP000317093">
    <property type="component" value="Chromosome"/>
</dbReference>
<dbReference type="GO" id="GO:0022857">
    <property type="term" value="F:transmembrane transporter activity"/>
    <property type="evidence" value="ECO:0007669"/>
    <property type="project" value="InterPro"/>
</dbReference>
<evidence type="ECO:0000256" key="6">
    <source>
        <dbReference type="ARBA" id="ARBA00023136"/>
    </source>
</evidence>
<comment type="similarity">
    <text evidence="2 7">Belongs to the ExbD/TolR family.</text>
</comment>
<reference evidence="8 9" key="1">
    <citation type="submission" date="2019-02" db="EMBL/GenBank/DDBJ databases">
        <title>Deep-cultivation of Planctomycetes and their phenomic and genomic characterization uncovers novel biology.</title>
        <authorList>
            <person name="Wiegand S."/>
            <person name="Jogler M."/>
            <person name="Boedeker C."/>
            <person name="Pinto D."/>
            <person name="Vollmers J."/>
            <person name="Rivas-Marin E."/>
            <person name="Kohn T."/>
            <person name="Peeters S.H."/>
            <person name="Heuer A."/>
            <person name="Rast P."/>
            <person name="Oberbeckmann S."/>
            <person name="Bunk B."/>
            <person name="Jeske O."/>
            <person name="Meyerdierks A."/>
            <person name="Storesund J.E."/>
            <person name="Kallscheuer N."/>
            <person name="Luecker S."/>
            <person name="Lage O.M."/>
            <person name="Pohl T."/>
            <person name="Merkel B.J."/>
            <person name="Hornburger P."/>
            <person name="Mueller R.-W."/>
            <person name="Bruemmer F."/>
            <person name="Labrenz M."/>
            <person name="Spormann A.M."/>
            <person name="Op den Camp H."/>
            <person name="Overmann J."/>
            <person name="Amann R."/>
            <person name="Jetten M.S.M."/>
            <person name="Mascher T."/>
            <person name="Medema M.H."/>
            <person name="Devos D.P."/>
            <person name="Kaster A.-K."/>
            <person name="Ovreas L."/>
            <person name="Rohde M."/>
            <person name="Galperin M.Y."/>
            <person name="Jogler C."/>
        </authorList>
    </citation>
    <scope>NUCLEOTIDE SEQUENCE [LARGE SCALE GENOMIC DNA]</scope>
    <source>
        <strain evidence="8 9">Pan216</strain>
    </source>
</reference>
<keyword evidence="6" id="KW-0472">Membrane</keyword>
<evidence type="ECO:0000256" key="7">
    <source>
        <dbReference type="RuleBase" id="RU003879"/>
    </source>
</evidence>
<keyword evidence="3" id="KW-1003">Cell membrane</keyword>
<dbReference type="AlphaFoldDB" id="A0A518AY51"/>
<dbReference type="PANTHER" id="PTHR30558:SF3">
    <property type="entry name" value="BIOPOLYMER TRANSPORT PROTEIN EXBD-RELATED"/>
    <property type="match status" value="1"/>
</dbReference>
<keyword evidence="7" id="KW-0653">Protein transport</keyword>
<dbReference type="InterPro" id="IPR003400">
    <property type="entry name" value="ExbD"/>
</dbReference>
<evidence type="ECO:0000256" key="2">
    <source>
        <dbReference type="ARBA" id="ARBA00005811"/>
    </source>
</evidence>
<dbReference type="PANTHER" id="PTHR30558">
    <property type="entry name" value="EXBD MEMBRANE COMPONENT OF PMF-DRIVEN MACROMOLECULE IMPORT SYSTEM"/>
    <property type="match status" value="1"/>
</dbReference>
<name>A0A518AY51_9BACT</name>
<evidence type="ECO:0000313" key="8">
    <source>
        <dbReference type="EMBL" id="QDU59659.1"/>
    </source>
</evidence>
<comment type="subcellular location">
    <subcellularLocation>
        <location evidence="1">Cell membrane</location>
        <topology evidence="1">Single-pass membrane protein</topology>
    </subcellularLocation>
    <subcellularLocation>
        <location evidence="7">Cell membrane</location>
        <topology evidence="7">Single-pass type II membrane protein</topology>
    </subcellularLocation>
</comment>
<evidence type="ECO:0000256" key="5">
    <source>
        <dbReference type="ARBA" id="ARBA00022989"/>
    </source>
</evidence>
<gene>
    <name evidence="8" type="ORF">Pan216_04900</name>
</gene>
<protein>
    <submittedName>
        <fullName evidence="8">Biopolymer transport protein ExbD</fullName>
    </submittedName>
</protein>
<dbReference type="RefSeq" id="WP_145254284.1">
    <property type="nucleotide sequence ID" value="NZ_CP036279.1"/>
</dbReference>
<organism evidence="8 9">
    <name type="scientific">Kolteria novifilia</name>
    <dbReference type="NCBI Taxonomy" id="2527975"/>
    <lineage>
        <taxon>Bacteria</taxon>
        <taxon>Pseudomonadati</taxon>
        <taxon>Planctomycetota</taxon>
        <taxon>Planctomycetia</taxon>
        <taxon>Kolteriales</taxon>
        <taxon>Kolteriaceae</taxon>
        <taxon>Kolteria</taxon>
    </lineage>
</organism>
<evidence type="ECO:0000256" key="1">
    <source>
        <dbReference type="ARBA" id="ARBA00004162"/>
    </source>
</evidence>
<dbReference type="Pfam" id="PF02472">
    <property type="entry name" value="ExbD"/>
    <property type="match status" value="1"/>
</dbReference>
<keyword evidence="7" id="KW-0813">Transport</keyword>
<dbReference type="KEGG" id="knv:Pan216_04900"/>
<proteinExistence type="inferred from homology"/>
<keyword evidence="5" id="KW-1133">Transmembrane helix</keyword>